<dbReference type="GO" id="GO:0005737">
    <property type="term" value="C:cytoplasm"/>
    <property type="evidence" value="ECO:0007669"/>
    <property type="project" value="TreeGrafter"/>
</dbReference>
<proteinExistence type="predicted"/>
<dbReference type="EMBL" id="SNQG01000003">
    <property type="protein sequence ID" value="TEW66497.1"/>
    <property type="molecule type" value="Genomic_DNA"/>
</dbReference>
<dbReference type="GO" id="GO:0004077">
    <property type="term" value="F:biotin--[biotin carboxyl-carrier protein] ligase activity"/>
    <property type="evidence" value="ECO:0007669"/>
    <property type="project" value="UniProtKB-EC"/>
</dbReference>
<dbReference type="OrthoDB" id="9807064at2"/>
<dbReference type="SUPFAM" id="SSF55681">
    <property type="entry name" value="Class II aaRS and biotin synthetases"/>
    <property type="match status" value="1"/>
</dbReference>
<protein>
    <submittedName>
        <fullName evidence="3">Biotin--[acetyl-CoA-carboxylase] ligase</fullName>
        <ecNumber evidence="3">6.3.4.15</ecNumber>
    </submittedName>
</protein>
<keyword evidence="1 3" id="KW-0436">Ligase</keyword>
<evidence type="ECO:0000259" key="2">
    <source>
        <dbReference type="PROSITE" id="PS51733"/>
    </source>
</evidence>
<organism evidence="3 4">
    <name type="scientific">Mucilaginibacter phyllosphaerae</name>
    <dbReference type="NCBI Taxonomy" id="1812349"/>
    <lineage>
        <taxon>Bacteria</taxon>
        <taxon>Pseudomonadati</taxon>
        <taxon>Bacteroidota</taxon>
        <taxon>Sphingobacteriia</taxon>
        <taxon>Sphingobacteriales</taxon>
        <taxon>Sphingobacteriaceae</taxon>
        <taxon>Mucilaginibacter</taxon>
    </lineage>
</organism>
<sequence length="256" mass="29245">MQNNIFSGLFVGQNLVTLKEVDSTNTFLKNILSNSKPVPEGTVIMAEHQFAGRGQRQNTWYAEPGKNLTFSILLNPTFLSAQQQFDLTRAVSMGVYDALYPLLRDSLKIKWPNDIYYGNNKLGGMLIENVLQGSQIRHSVIGIGININQVNFDESAINATSVKKILQRDYELKNILAEICNHTEAYYLHLKAGRGAFVRNMYLSRLYRLNEWHKFLSNGEKFEGRIINVKENGLLVVEQNDGEHLYNLKEIEFLNK</sequence>
<evidence type="ECO:0000313" key="4">
    <source>
        <dbReference type="Proteomes" id="UP000297248"/>
    </source>
</evidence>
<dbReference type="CDD" id="cd16442">
    <property type="entry name" value="BPL"/>
    <property type="match status" value="1"/>
</dbReference>
<accession>A0A4Y8ACY2</accession>
<name>A0A4Y8ACY2_9SPHI</name>
<dbReference type="AlphaFoldDB" id="A0A4Y8ACY2"/>
<dbReference type="Pfam" id="PF03099">
    <property type="entry name" value="BPL_LplA_LipB"/>
    <property type="match status" value="1"/>
</dbReference>
<evidence type="ECO:0000256" key="1">
    <source>
        <dbReference type="ARBA" id="ARBA00022598"/>
    </source>
</evidence>
<evidence type="ECO:0000313" key="3">
    <source>
        <dbReference type="EMBL" id="TEW66497.1"/>
    </source>
</evidence>
<dbReference type="NCBIfam" id="TIGR00121">
    <property type="entry name" value="birA_ligase"/>
    <property type="match status" value="1"/>
</dbReference>
<dbReference type="InterPro" id="IPR045864">
    <property type="entry name" value="aa-tRNA-synth_II/BPL/LPL"/>
</dbReference>
<dbReference type="PROSITE" id="PS51733">
    <property type="entry name" value="BPL_LPL_CATALYTIC"/>
    <property type="match status" value="1"/>
</dbReference>
<dbReference type="Proteomes" id="UP000297248">
    <property type="component" value="Unassembled WGS sequence"/>
</dbReference>
<comment type="caution">
    <text evidence="3">The sequence shown here is derived from an EMBL/GenBank/DDBJ whole genome shotgun (WGS) entry which is preliminary data.</text>
</comment>
<feature type="domain" description="BPL/LPL catalytic" evidence="2">
    <location>
        <begin position="10"/>
        <end position="191"/>
    </location>
</feature>
<dbReference type="InterPro" id="IPR004408">
    <property type="entry name" value="Biotin_CoA_COase_ligase"/>
</dbReference>
<dbReference type="PANTHER" id="PTHR12835:SF5">
    <property type="entry name" value="BIOTIN--PROTEIN LIGASE"/>
    <property type="match status" value="1"/>
</dbReference>
<dbReference type="Gene3D" id="3.30.930.10">
    <property type="entry name" value="Bira Bifunctional Protein, Domain 2"/>
    <property type="match status" value="1"/>
</dbReference>
<dbReference type="PANTHER" id="PTHR12835">
    <property type="entry name" value="BIOTIN PROTEIN LIGASE"/>
    <property type="match status" value="1"/>
</dbReference>
<dbReference type="EC" id="6.3.4.15" evidence="3"/>
<dbReference type="InterPro" id="IPR004143">
    <property type="entry name" value="BPL_LPL_catalytic"/>
</dbReference>
<gene>
    <name evidence="3" type="ORF">E2R65_08705</name>
</gene>
<reference evidence="3 4" key="1">
    <citation type="journal article" date="2016" name="Int. J. Syst. Evol. Microbiol.">
        <title>Proposal of Mucilaginibacter phyllosphaerae sp. nov. isolated from the phyllosphere of Galium album.</title>
        <authorList>
            <person name="Aydogan E.L."/>
            <person name="Busse H.J."/>
            <person name="Moser G."/>
            <person name="Muller C."/>
            <person name="Kampfer P."/>
            <person name="Glaeser S.P."/>
        </authorList>
    </citation>
    <scope>NUCLEOTIDE SEQUENCE [LARGE SCALE GENOMIC DNA]</scope>
    <source>
        <strain evidence="3 4">PP-F2FG21</strain>
    </source>
</reference>